<feature type="domain" description="Transposase (putative) YhgA-like" evidence="1">
    <location>
        <begin position="6"/>
        <end position="176"/>
    </location>
</feature>
<keyword evidence="5" id="KW-1185">Reference proteome</keyword>
<gene>
    <name evidence="2" type="ORF">KVP70_18540</name>
    <name evidence="3" type="ORF">L1274_001715</name>
</gene>
<evidence type="ECO:0000313" key="5">
    <source>
        <dbReference type="Proteomes" id="UP001162889"/>
    </source>
</evidence>
<reference evidence="2" key="1">
    <citation type="submission" date="2021-07" db="EMBL/GenBank/DDBJ databases">
        <title>Characterization of violacein-producing bacteria and related species.</title>
        <authorList>
            <person name="Wilson H.S."/>
            <person name="De Leon M.E."/>
        </authorList>
    </citation>
    <scope>NUCLEOTIDE SEQUENCE</scope>
    <source>
        <strain evidence="2">HSC-15S17</strain>
    </source>
</reference>
<dbReference type="EMBL" id="JAHTGR010000009">
    <property type="protein sequence ID" value="MBV6322933.1"/>
    <property type="molecule type" value="Genomic_DNA"/>
</dbReference>
<accession>A0AA41L2S7</accession>
<dbReference type="InterPro" id="IPR051699">
    <property type="entry name" value="Rpn/YhgA-like_nuclease"/>
</dbReference>
<comment type="caution">
    <text evidence="2">The sequence shown here is derived from an EMBL/GenBank/DDBJ whole genome shotgun (WGS) entry which is preliminary data.</text>
</comment>
<organism evidence="2 4">
    <name type="scientific">Duganella violaceipulchra</name>
    <dbReference type="NCBI Taxonomy" id="2849652"/>
    <lineage>
        <taxon>Bacteria</taxon>
        <taxon>Pseudomonadati</taxon>
        <taxon>Pseudomonadota</taxon>
        <taxon>Betaproteobacteria</taxon>
        <taxon>Burkholderiales</taxon>
        <taxon>Oxalobacteraceae</taxon>
        <taxon>Telluria group</taxon>
        <taxon>Duganella</taxon>
    </lineage>
</organism>
<dbReference type="PANTHER" id="PTHR34611">
    <property type="match status" value="1"/>
</dbReference>
<sequence length="316" mass="36712">MASEDDTAYKQLFAHPEMVRDLLLGFVSGEWVRQLDLTSFERVNGSYVSDGGVQRHSDMVWRARLAGEWIYIYLLLEFQSRSDHWMALRMQVYIGLLYQDLIKRHELPRPGRLPPVFPVVLYNGDKPWTASRTLIDLVVSVPDDLLLLQASQRYLLIDQTRLELSAIASINNFAAAAFRVVRLETETEIVDESTAWCQLPEFAVSTPVWSGLSRWSARRLQRLTRERKIKIANVAEEGHAMSVPVIKNFADAWRYEAALYEHRERLRKLLAKRFGKIPARLNGRIEYAEMDDLDLWFDRIFDAKNIKEIFVENQPA</sequence>
<name>A0AA41L2S7_9BURK</name>
<evidence type="ECO:0000313" key="4">
    <source>
        <dbReference type="Proteomes" id="UP001155901"/>
    </source>
</evidence>
<dbReference type="AlphaFoldDB" id="A0AA41L2S7"/>
<dbReference type="InterPro" id="IPR006842">
    <property type="entry name" value="Transposase_31"/>
</dbReference>
<dbReference type="Pfam" id="PF04754">
    <property type="entry name" value="Transposase_31"/>
    <property type="match status" value="1"/>
</dbReference>
<evidence type="ECO:0000313" key="2">
    <source>
        <dbReference type="EMBL" id="MBV6322933.1"/>
    </source>
</evidence>
<reference evidence="3" key="2">
    <citation type="submission" date="2022-03" db="EMBL/GenBank/DDBJ databases">
        <title>Genome Encyclopedia of Bacteria and Archaea VI: Functional Genomics of Type Strains.</title>
        <authorList>
            <person name="Whitman W."/>
        </authorList>
    </citation>
    <scope>NUCLEOTIDE SEQUENCE</scope>
    <source>
        <strain evidence="3">HSC-15S17</strain>
    </source>
</reference>
<dbReference type="EMBL" id="JALJZU010000003">
    <property type="protein sequence ID" value="MCP2008015.1"/>
    <property type="molecule type" value="Genomic_DNA"/>
</dbReference>
<dbReference type="PANTHER" id="PTHR34611:SF2">
    <property type="entry name" value="INACTIVE RECOMBINATION-PROMOTING NUCLEASE-LIKE PROTEIN RPNE-RELATED"/>
    <property type="match status" value="1"/>
</dbReference>
<dbReference type="Proteomes" id="UP001162889">
    <property type="component" value="Unassembled WGS sequence"/>
</dbReference>
<protein>
    <submittedName>
        <fullName evidence="2">Rpn family recombination-promoting nuclease/putative transposase</fullName>
    </submittedName>
</protein>
<dbReference type="RefSeq" id="WP_217943645.1">
    <property type="nucleotide sequence ID" value="NZ_JAHTGR010000009.1"/>
</dbReference>
<proteinExistence type="predicted"/>
<evidence type="ECO:0000259" key="1">
    <source>
        <dbReference type="Pfam" id="PF04754"/>
    </source>
</evidence>
<dbReference type="Proteomes" id="UP001155901">
    <property type="component" value="Unassembled WGS sequence"/>
</dbReference>
<evidence type="ECO:0000313" key="3">
    <source>
        <dbReference type="EMBL" id="MCP2008015.1"/>
    </source>
</evidence>